<dbReference type="Proteomes" id="UP000783863">
    <property type="component" value="Unassembled WGS sequence"/>
</dbReference>
<organism evidence="1 2">
    <name type="scientific">Haloarcula salinisoli</name>
    <dbReference type="NCBI Taxonomy" id="2487746"/>
    <lineage>
        <taxon>Archaea</taxon>
        <taxon>Methanobacteriati</taxon>
        <taxon>Methanobacteriota</taxon>
        <taxon>Stenosarchaea group</taxon>
        <taxon>Halobacteria</taxon>
        <taxon>Halobacteriales</taxon>
        <taxon>Haloarculaceae</taxon>
        <taxon>Haloarcula</taxon>
    </lineage>
</organism>
<name>A0A8J7YCL2_9EURY</name>
<protein>
    <submittedName>
        <fullName evidence="1">Uncharacterized protein</fullName>
    </submittedName>
</protein>
<evidence type="ECO:0000313" key="2">
    <source>
        <dbReference type="Proteomes" id="UP000783863"/>
    </source>
</evidence>
<proteinExistence type="predicted"/>
<dbReference type="EMBL" id="RKLQ01000001">
    <property type="protein sequence ID" value="MBX0303047.1"/>
    <property type="molecule type" value="Genomic_DNA"/>
</dbReference>
<dbReference type="RefSeq" id="WP_220587267.1">
    <property type="nucleotide sequence ID" value="NZ_RKLQ01000001.1"/>
</dbReference>
<dbReference type="InterPro" id="IPR043899">
    <property type="entry name" value="DUF5789"/>
</dbReference>
<dbReference type="AlphaFoldDB" id="A0A8J7YCL2"/>
<sequence length="108" mass="11606">MGVQPPADDTEEPTAIEFGIAALDAKLGEETIDYPATAREVREQAGDITVPIDSAGHSMTVGDALEMATATEFDSEQELFNALHPTFERKRASASNSLLTQLRALVPF</sequence>
<evidence type="ECO:0000313" key="1">
    <source>
        <dbReference type="EMBL" id="MBX0303047.1"/>
    </source>
</evidence>
<gene>
    <name evidence="1" type="ORF">EGD98_05095</name>
</gene>
<comment type="caution">
    <text evidence="1">The sequence shown here is derived from an EMBL/GenBank/DDBJ whole genome shotgun (WGS) entry which is preliminary data.</text>
</comment>
<dbReference type="Pfam" id="PF19102">
    <property type="entry name" value="DUF5789"/>
    <property type="match status" value="1"/>
</dbReference>
<accession>A0A8J7YCL2</accession>
<keyword evidence="2" id="KW-1185">Reference proteome</keyword>
<reference evidence="1" key="1">
    <citation type="submission" date="2021-06" db="EMBL/GenBank/DDBJ databases">
        <title>Halomicroarcula sp. F24A a new haloarchaeum isolated from saline soil.</title>
        <authorList>
            <person name="Duran-Viseras A."/>
            <person name="Sanchez-Porro C."/>
            <person name="Ventosa A."/>
        </authorList>
    </citation>
    <scope>NUCLEOTIDE SEQUENCE</scope>
    <source>
        <strain evidence="1">F24A</strain>
    </source>
</reference>